<organism evidence="1 2">
    <name type="scientific">Pseudomonas donghuensis</name>
    <dbReference type="NCBI Taxonomy" id="1163398"/>
    <lineage>
        <taxon>Bacteria</taxon>
        <taxon>Pseudomonadati</taxon>
        <taxon>Pseudomonadota</taxon>
        <taxon>Gammaproteobacteria</taxon>
        <taxon>Pseudomonadales</taxon>
        <taxon>Pseudomonadaceae</taxon>
        <taxon>Pseudomonas</taxon>
    </lineage>
</organism>
<keyword evidence="2" id="KW-1185">Reference proteome</keyword>
<dbReference type="KEGG" id="pdw:BV82_3196"/>
<reference evidence="1 2" key="2">
    <citation type="journal article" date="2016" name="Front. Microbiol.">
        <title>When Genome-Based Approach Meets the 'Old but Good': Revealing Genes Involved in the Antibacterial Activity of Pseudomonas sp. P482 against Soft Rot Pathogens.</title>
        <authorList>
            <person name="Krzyzanowska D.M."/>
            <person name="Ossowicki A."/>
            <person name="Rajewska M."/>
            <person name="Maciag T."/>
            <person name="Jablonska M."/>
            <person name="Obuchowski M."/>
            <person name="Heeb S."/>
            <person name="Jafra S."/>
        </authorList>
    </citation>
    <scope>NUCLEOTIDE SEQUENCE [LARGE SCALE GENOMIC DNA]</scope>
    <source>
        <strain evidence="1 2">P482</strain>
    </source>
</reference>
<dbReference type="GeneID" id="98283151"/>
<dbReference type="AlphaFoldDB" id="A0AAP0SHV8"/>
<evidence type="ECO:0000313" key="1">
    <source>
        <dbReference type="EMBL" id="KDN99036.1"/>
    </source>
</evidence>
<evidence type="ECO:0000313" key="2">
    <source>
        <dbReference type="Proteomes" id="UP000027121"/>
    </source>
</evidence>
<name>A0AAP0SHV8_9PSED</name>
<dbReference type="Proteomes" id="UP000027121">
    <property type="component" value="Chromosome"/>
</dbReference>
<proteinExistence type="predicted"/>
<gene>
    <name evidence="1" type="ORF">BV82_3196</name>
</gene>
<accession>A0AAP0SHV8</accession>
<protein>
    <submittedName>
        <fullName evidence="1">Uncharacterized protein</fullName>
    </submittedName>
</protein>
<dbReference type="RefSeq" id="WP_145997603.1">
    <property type="nucleotide sequence ID" value="NZ_CP071706.1"/>
</dbReference>
<sequence>MNRHREQALRFIVRQGDATNTGGEARGGCTQHPLGGRAIARIGDPSIARAVGRIVPSGDSYLPLEPESQACIDAHGIPYSAW</sequence>
<dbReference type="EMBL" id="CP071706">
    <property type="protein sequence ID" value="KDN99036.1"/>
    <property type="molecule type" value="Genomic_DNA"/>
</dbReference>
<reference evidence="1 2" key="1">
    <citation type="journal article" date="2014" name="Genome Announc.">
        <title>Genome Sequence of Pseudomonas sp. Strain P482, a Tomato Rhizosphere Isolate with Broad-Spectrum Antimicrobial Activity.</title>
        <authorList>
            <person name="Krzyzanowska D.M."/>
            <person name="Ossowicki A."/>
            <person name="Jafra S."/>
        </authorList>
    </citation>
    <scope>NUCLEOTIDE SEQUENCE [LARGE SCALE GENOMIC DNA]</scope>
    <source>
        <strain evidence="1 2">P482</strain>
    </source>
</reference>